<keyword evidence="8" id="KW-0625">Polysaccharide transport</keyword>
<dbReference type="InterPro" id="IPR049712">
    <property type="entry name" value="Poly_export"/>
</dbReference>
<dbReference type="RefSeq" id="WP_003006129.1">
    <property type="nucleotide sequence ID" value="NZ_GG668631.1"/>
</dbReference>
<evidence type="ECO:0000256" key="11">
    <source>
        <dbReference type="ARBA" id="ARBA00023136"/>
    </source>
</evidence>
<keyword evidence="6 15" id="KW-0812">Transmembrane</keyword>
<dbReference type="Pfam" id="PF02563">
    <property type="entry name" value="Poly_export"/>
    <property type="match status" value="1"/>
</dbReference>
<evidence type="ECO:0000256" key="1">
    <source>
        <dbReference type="ARBA" id="ARBA00004571"/>
    </source>
</evidence>
<evidence type="ECO:0000256" key="7">
    <source>
        <dbReference type="ARBA" id="ARBA00022729"/>
    </source>
</evidence>
<evidence type="ECO:0000259" key="16">
    <source>
        <dbReference type="Pfam" id="PF02563"/>
    </source>
</evidence>
<keyword evidence="11 15" id="KW-0472">Membrane</keyword>
<dbReference type="Gene3D" id="3.30.1950.10">
    <property type="entry name" value="wza like domain"/>
    <property type="match status" value="1"/>
</dbReference>
<evidence type="ECO:0000256" key="9">
    <source>
        <dbReference type="ARBA" id="ARBA00023065"/>
    </source>
</evidence>
<dbReference type="EMBL" id="ACHB01000023">
    <property type="protein sequence ID" value="EEI93407.1"/>
    <property type="molecule type" value="Genomic_DNA"/>
</dbReference>
<name>C2FUH7_SPHSI</name>
<evidence type="ECO:0000256" key="8">
    <source>
        <dbReference type="ARBA" id="ARBA00023047"/>
    </source>
</evidence>
<dbReference type="Pfam" id="PF22461">
    <property type="entry name" value="SLBB_2"/>
    <property type="match status" value="1"/>
</dbReference>
<keyword evidence="15" id="KW-1133">Transmembrane helix</keyword>
<keyword evidence="9" id="KW-0406">Ion transport</keyword>
<sequence length="267" mass="29076">MKRLIFALMLCSVIVLNSCLVSKRMAYVQDMVPDSAYRIQEAQLTRIQKGDRLSIIVSSKTPELAAPFNIGEGMYNVNEKGNISTAGTSPAGANMAKGYLVDQEGEIDFPVLGPISVEGLSLEELKELIRRKLIDGRLINEPIVRTELLNFKVNVMGEINRVGVLDVPDGSITLFDAVSRAGGLTTNGAPNKIAVIREENGVRKMTINDIQSEAVFQSPTYILKQNDIVYVMPRGGTVGAKEQQSWQLISTGIGLVGLLISTLILLK</sequence>
<feature type="domain" description="Polysaccharide export protein N-terminal" evidence="16">
    <location>
        <begin position="43"/>
        <end position="147"/>
    </location>
</feature>
<evidence type="ECO:0000259" key="17">
    <source>
        <dbReference type="Pfam" id="PF22461"/>
    </source>
</evidence>
<evidence type="ECO:0000256" key="6">
    <source>
        <dbReference type="ARBA" id="ARBA00022692"/>
    </source>
</evidence>
<keyword evidence="7" id="KW-0732">Signal</keyword>
<reference evidence="18 19" key="1">
    <citation type="submission" date="2009-01" db="EMBL/GenBank/DDBJ databases">
        <authorList>
            <person name="Qin X."/>
            <person name="Bachman B."/>
            <person name="Battles P."/>
            <person name="Bell A."/>
            <person name="Bess C."/>
            <person name="Bickham C."/>
            <person name="Chaboub L."/>
            <person name="Chen D."/>
            <person name="Coyle M."/>
            <person name="Deiros D.R."/>
            <person name="Dinh H."/>
            <person name="Forbes L."/>
            <person name="Fowler G."/>
            <person name="Francisco L."/>
            <person name="Fu Q."/>
            <person name="Gubbala S."/>
            <person name="Hale W."/>
            <person name="Han Y."/>
            <person name="Hemphill L."/>
            <person name="Highlander S.K."/>
            <person name="Hirani K."/>
            <person name="Hogues M."/>
            <person name="Jackson L."/>
            <person name="Jakkamsetti A."/>
            <person name="Javaid M."/>
            <person name="Jiang H."/>
            <person name="Korchina V."/>
            <person name="Kovar C."/>
            <person name="Lara F."/>
            <person name="Lee S."/>
            <person name="Mata R."/>
            <person name="Mathew T."/>
            <person name="Moen C."/>
            <person name="Morales K."/>
            <person name="Munidasa M."/>
            <person name="Nazareth L."/>
            <person name="Ngo R."/>
            <person name="Nguyen L."/>
            <person name="Okwuonu G."/>
            <person name="Ongeri F."/>
            <person name="Patil S."/>
            <person name="Petrosino J."/>
            <person name="Pham C."/>
            <person name="Pham P."/>
            <person name="Pu L.-L."/>
            <person name="Puazo M."/>
            <person name="Raj R."/>
            <person name="Reid J."/>
            <person name="Rouhana J."/>
            <person name="Saada N."/>
            <person name="Shang Y."/>
            <person name="Simmons D."/>
            <person name="Thornton R."/>
            <person name="Warren J."/>
            <person name="Weissenberger G."/>
            <person name="Zhang J."/>
            <person name="Zhang L."/>
            <person name="Zhou C."/>
            <person name="Zhu D."/>
            <person name="Muzny D."/>
            <person name="Worley K."/>
            <person name="Gibbs R."/>
        </authorList>
    </citation>
    <scope>NUCLEOTIDE SEQUENCE [LARGE SCALE GENOMIC DNA]</scope>
    <source>
        <strain evidence="18 19">ATCC 33300</strain>
    </source>
</reference>
<dbReference type="AlphaFoldDB" id="C2FUH7"/>
<gene>
    <name evidence="18" type="ORF">HMPREF0765_0983</name>
</gene>
<evidence type="ECO:0000256" key="2">
    <source>
        <dbReference type="ARBA" id="ARBA00009450"/>
    </source>
</evidence>
<dbReference type="InterPro" id="IPR003715">
    <property type="entry name" value="Poly_export_N"/>
</dbReference>
<keyword evidence="12" id="KW-0564">Palmitate</keyword>
<dbReference type="Proteomes" id="UP000006241">
    <property type="component" value="Unassembled WGS sequence"/>
</dbReference>
<feature type="transmembrane region" description="Helical" evidence="15">
    <location>
        <begin position="246"/>
        <end position="266"/>
    </location>
</feature>
<evidence type="ECO:0000256" key="3">
    <source>
        <dbReference type="ARBA" id="ARBA00022448"/>
    </source>
</evidence>
<comment type="caution">
    <text evidence="18">The sequence shown here is derived from an EMBL/GenBank/DDBJ whole genome shotgun (WGS) entry which is preliminary data.</text>
</comment>
<dbReference type="GO" id="GO:0006811">
    <property type="term" value="P:monoatomic ion transport"/>
    <property type="evidence" value="ECO:0007669"/>
    <property type="project" value="UniProtKB-KW"/>
</dbReference>
<evidence type="ECO:0000256" key="15">
    <source>
        <dbReference type="SAM" id="Phobius"/>
    </source>
</evidence>
<comment type="similarity">
    <text evidence="2">Belongs to the BexD/CtrA/VexA family.</text>
</comment>
<keyword evidence="14" id="KW-0449">Lipoprotein</keyword>
<keyword evidence="10" id="KW-0626">Porin</keyword>
<evidence type="ECO:0000256" key="13">
    <source>
        <dbReference type="ARBA" id="ARBA00023237"/>
    </source>
</evidence>
<dbReference type="PANTHER" id="PTHR33619">
    <property type="entry name" value="POLYSACCHARIDE EXPORT PROTEIN GFCE-RELATED"/>
    <property type="match status" value="1"/>
</dbReference>
<dbReference type="PANTHER" id="PTHR33619:SF3">
    <property type="entry name" value="POLYSACCHARIDE EXPORT PROTEIN GFCE-RELATED"/>
    <property type="match status" value="1"/>
</dbReference>
<keyword evidence="13" id="KW-0998">Cell outer membrane</keyword>
<accession>C2FUH7</accession>
<dbReference type="InterPro" id="IPR054765">
    <property type="entry name" value="SLBB_dom"/>
</dbReference>
<comment type="subcellular location">
    <subcellularLocation>
        <location evidence="1">Cell outer membrane</location>
        <topology evidence="1">Multi-pass membrane protein</topology>
    </subcellularLocation>
</comment>
<evidence type="ECO:0000256" key="10">
    <source>
        <dbReference type="ARBA" id="ARBA00023114"/>
    </source>
</evidence>
<dbReference type="GO" id="GO:0015288">
    <property type="term" value="F:porin activity"/>
    <property type="evidence" value="ECO:0007669"/>
    <property type="project" value="UniProtKB-KW"/>
</dbReference>
<keyword evidence="4" id="KW-1134">Transmembrane beta strand</keyword>
<evidence type="ECO:0000256" key="4">
    <source>
        <dbReference type="ARBA" id="ARBA00022452"/>
    </source>
</evidence>
<proteinExistence type="inferred from homology"/>
<dbReference type="HOGENOM" id="CLU_038343_1_0_10"/>
<evidence type="ECO:0000256" key="14">
    <source>
        <dbReference type="ARBA" id="ARBA00023288"/>
    </source>
</evidence>
<dbReference type="GO" id="GO:0046930">
    <property type="term" value="C:pore complex"/>
    <property type="evidence" value="ECO:0007669"/>
    <property type="project" value="UniProtKB-KW"/>
</dbReference>
<evidence type="ECO:0000256" key="12">
    <source>
        <dbReference type="ARBA" id="ARBA00023139"/>
    </source>
</evidence>
<keyword evidence="5" id="KW-0762">Sugar transport</keyword>
<evidence type="ECO:0000313" key="19">
    <source>
        <dbReference type="Proteomes" id="UP000006241"/>
    </source>
</evidence>
<feature type="domain" description="SLBB" evidence="17">
    <location>
        <begin position="152"/>
        <end position="231"/>
    </location>
</feature>
<dbReference type="GO" id="GO:0015159">
    <property type="term" value="F:polysaccharide transmembrane transporter activity"/>
    <property type="evidence" value="ECO:0007669"/>
    <property type="project" value="InterPro"/>
</dbReference>
<dbReference type="GO" id="GO:0009279">
    <property type="term" value="C:cell outer membrane"/>
    <property type="evidence" value="ECO:0007669"/>
    <property type="project" value="UniProtKB-SubCell"/>
</dbReference>
<evidence type="ECO:0000313" key="18">
    <source>
        <dbReference type="EMBL" id="EEI93407.1"/>
    </source>
</evidence>
<keyword evidence="3" id="KW-0813">Transport</keyword>
<protein>
    <submittedName>
        <fullName evidence="18">Polysaccharide biosynthesis/export protein</fullName>
    </submittedName>
</protein>
<organism evidence="18 19">
    <name type="scientific">Sphingobacterium spiritivorum ATCC 33300</name>
    <dbReference type="NCBI Taxonomy" id="525372"/>
    <lineage>
        <taxon>Bacteria</taxon>
        <taxon>Pseudomonadati</taxon>
        <taxon>Bacteroidota</taxon>
        <taxon>Sphingobacteriia</taxon>
        <taxon>Sphingobacteriales</taxon>
        <taxon>Sphingobacteriaceae</taxon>
        <taxon>Sphingobacterium</taxon>
    </lineage>
</organism>
<evidence type="ECO:0000256" key="5">
    <source>
        <dbReference type="ARBA" id="ARBA00022597"/>
    </source>
</evidence>